<dbReference type="SUPFAM" id="SSF52540">
    <property type="entry name" value="P-loop containing nucleoside triphosphate hydrolases"/>
    <property type="match status" value="1"/>
</dbReference>
<evidence type="ECO:0000256" key="1">
    <source>
        <dbReference type="SAM" id="Coils"/>
    </source>
</evidence>
<dbReference type="PANTHER" id="PTHR43681">
    <property type="entry name" value="TRANSMEMBRANE GTPASE FZO"/>
    <property type="match status" value="1"/>
</dbReference>
<evidence type="ECO:0000313" key="4">
    <source>
        <dbReference type="Proteomes" id="UP000247540"/>
    </source>
</evidence>
<dbReference type="Gene3D" id="3.40.50.300">
    <property type="entry name" value="P-loop containing nucleotide triphosphate hydrolases"/>
    <property type="match status" value="1"/>
</dbReference>
<dbReference type="AlphaFoldDB" id="A0A318SP08"/>
<dbReference type="RefSeq" id="WP_146228636.1">
    <property type="nucleotide sequence ID" value="NZ_JAMOFZ010000003.1"/>
</dbReference>
<dbReference type="InterPro" id="IPR051943">
    <property type="entry name" value="TRAFAC_Dynamin-like_GTPase"/>
</dbReference>
<dbReference type="InterPro" id="IPR027417">
    <property type="entry name" value="P-loop_NTPase"/>
</dbReference>
<reference evidence="3 4" key="1">
    <citation type="submission" date="2018-06" db="EMBL/GenBank/DDBJ databases">
        <title>Genomic Encyclopedia of Type Strains, Phase III (KMG-III): the genomes of soil and plant-associated and newly described type strains.</title>
        <authorList>
            <person name="Whitman W."/>
        </authorList>
    </citation>
    <scope>NUCLEOTIDE SEQUENCE [LARGE SCALE GENOMIC DNA]</scope>
    <source>
        <strain evidence="3 4">CECT 7646</strain>
    </source>
</reference>
<proteinExistence type="predicted"/>
<evidence type="ECO:0000313" key="3">
    <source>
        <dbReference type="EMBL" id="PYE79084.1"/>
    </source>
</evidence>
<comment type="caution">
    <text evidence="3">The sequence shown here is derived from an EMBL/GenBank/DDBJ whole genome shotgun (WGS) entry which is preliminary data.</text>
</comment>
<dbReference type="Pfam" id="PF00350">
    <property type="entry name" value="Dynamin_N"/>
    <property type="match status" value="1"/>
</dbReference>
<evidence type="ECO:0000259" key="2">
    <source>
        <dbReference type="Pfam" id="PF00350"/>
    </source>
</evidence>
<keyword evidence="1" id="KW-0175">Coiled coil</keyword>
<feature type="domain" description="Dynamin N-terminal" evidence="2">
    <location>
        <begin position="58"/>
        <end position="275"/>
    </location>
</feature>
<organism evidence="3 4">
    <name type="scientific">Xylophilus ampelinus</name>
    <dbReference type="NCBI Taxonomy" id="54067"/>
    <lineage>
        <taxon>Bacteria</taxon>
        <taxon>Pseudomonadati</taxon>
        <taxon>Pseudomonadota</taxon>
        <taxon>Betaproteobacteria</taxon>
        <taxon>Burkholderiales</taxon>
        <taxon>Xylophilus</taxon>
    </lineage>
</organism>
<dbReference type="OrthoDB" id="5295100at2"/>
<dbReference type="PANTHER" id="PTHR43681:SF1">
    <property type="entry name" value="SARCALUMENIN"/>
    <property type="match status" value="1"/>
</dbReference>
<protein>
    <submittedName>
        <fullName evidence="3">Dynamin family protein</fullName>
    </submittedName>
</protein>
<keyword evidence="4" id="KW-1185">Reference proteome</keyword>
<dbReference type="EMBL" id="QJTC01000003">
    <property type="protein sequence ID" value="PYE79084.1"/>
    <property type="molecule type" value="Genomic_DNA"/>
</dbReference>
<sequence length="651" mass="71433">MNPSSLKQFDRHGAWRSETARKLREMSSWLVSHELADKALSGRLEHIAAGLGSDRVVVAFVAEFSRGKSELINAIFFAQHGRRIVPASAGRTTMCPTELAYDAGEACSVRLLPIETRREARALADWRATPEAWTRFPLDLGNPAQMAQTLETLSQVRRVSPGMARDLGFWNDDTPDDNPMVGSDGMVEVPMWRHALVNIDHPLLRQGLVVLDTPGLNAVGAEPELTVNLLSEAHATVFLLAADAGVTRSDLSLWREHLAPAAGQSEVRSRVVVLNKIDVLWDGMLTPQQIQAQTDRQRTASAALLGVPVGRVIPVSAQKGLLARINHDAAMLQASGLPILEDVLIHGIVDRRHAILRGAVAAAVVRMRSDAARTLTMRRREIDDQMLELRSLRGKNANVIAGMRTRVEQEQQEFDASDKRVQALRMVHRRMRQEAVALLRGKTPAPEFVALLAGLGSGVMKLNAKRDYQQAFAQIAERVSQAQRMALEIHAMLEASFRQLNAEHGFSLQVPPPPALGPHERELAVIGETHLHYVGVGNALRLAQPDFAGRLVRALASRVQVVLDDAATELEGWSRAAAAPVDSQLKERRQGFVRRIEAIDRIQHAASGLGERMAELEQQVEDLATLEASVAAWAQHFEPPVVHSLPATSVA</sequence>
<feature type="coiled-coil region" evidence="1">
    <location>
        <begin position="599"/>
        <end position="626"/>
    </location>
</feature>
<name>A0A318SP08_9BURK</name>
<gene>
    <name evidence="3" type="ORF">DFQ15_10372</name>
</gene>
<accession>A0A318SP08</accession>
<dbReference type="InterPro" id="IPR045063">
    <property type="entry name" value="Dynamin_N"/>
</dbReference>
<dbReference type="Proteomes" id="UP000247540">
    <property type="component" value="Unassembled WGS sequence"/>
</dbReference>